<dbReference type="GO" id="GO:0050660">
    <property type="term" value="F:flavin adenine dinucleotide binding"/>
    <property type="evidence" value="ECO:0007669"/>
    <property type="project" value="UniProtKB-UniRule"/>
</dbReference>
<dbReference type="OrthoDB" id="1678617at2759"/>
<dbReference type="UniPathway" id="UPA00767">
    <property type="reaction ID" value="UER00752"/>
</dbReference>
<dbReference type="AlphaFoldDB" id="A0A2U1PIZ2"/>
<gene>
    <name evidence="2" type="ORF">CTI12_AA146990</name>
</gene>
<dbReference type="EC" id="1.14.14.17" evidence="1"/>
<evidence type="ECO:0000313" key="3">
    <source>
        <dbReference type="Proteomes" id="UP000245207"/>
    </source>
</evidence>
<dbReference type="STRING" id="35608.A0A2U1PIZ2"/>
<dbReference type="GO" id="GO:0016126">
    <property type="term" value="P:sterol biosynthetic process"/>
    <property type="evidence" value="ECO:0007669"/>
    <property type="project" value="UniProtKB-UniRule"/>
</dbReference>
<comment type="similarity">
    <text evidence="1">Belongs to the squalene monooxygenase family.</text>
</comment>
<evidence type="ECO:0000313" key="2">
    <source>
        <dbReference type="EMBL" id="PWA85709.1"/>
    </source>
</evidence>
<keyword evidence="1" id="KW-0274">FAD</keyword>
<dbReference type="GO" id="GO:0004506">
    <property type="term" value="F:squalene monooxygenase activity"/>
    <property type="evidence" value="ECO:0007669"/>
    <property type="project" value="UniProtKB-UniRule"/>
</dbReference>
<dbReference type="Proteomes" id="UP000245207">
    <property type="component" value="Unassembled WGS sequence"/>
</dbReference>
<dbReference type="GO" id="GO:0005783">
    <property type="term" value="C:endoplasmic reticulum"/>
    <property type="evidence" value="ECO:0007669"/>
    <property type="project" value="TreeGrafter"/>
</dbReference>
<name>A0A2U1PIZ2_ARTAN</name>
<comment type="subcellular location">
    <subcellularLocation>
        <location evidence="1">Membrane</location>
        <topology evidence="1">Multi-pass membrane protein</topology>
    </subcellularLocation>
</comment>
<comment type="caution">
    <text evidence="2">The sequence shown here is derived from an EMBL/GenBank/DDBJ whole genome shotgun (WGS) entry which is preliminary data.</text>
</comment>
<dbReference type="EMBL" id="PKPP01001094">
    <property type="protein sequence ID" value="PWA85709.1"/>
    <property type="molecule type" value="Genomic_DNA"/>
</dbReference>
<sequence length="195" mass="21710">MCGPKCGSKYFEVDGLQKGMKCKYEHLFDPCAWLFVGAVGDDIKEAYVHLGMVELFTRTEFGTTNSHVEVTEGKHTNQLLTMQKNGALNQKMMMRDCLMLKLKARLTLIRSRTLNPIGVIAQRLKVTTESTSSGRSFHNGDFIQRMQEKAATLPNVKLEQGTVTFLLQDKGTIGGAQHKTKSGEVVKPFTPLTVL</sequence>
<keyword evidence="3" id="KW-1185">Reference proteome</keyword>
<evidence type="ECO:0000256" key="1">
    <source>
        <dbReference type="RuleBase" id="RU367121"/>
    </source>
</evidence>
<accession>A0A2U1PIZ2</accession>
<comment type="cofactor">
    <cofactor evidence="1">
        <name>FAD</name>
        <dbReference type="ChEBI" id="CHEBI:57692"/>
    </cofactor>
</comment>
<dbReference type="PANTHER" id="PTHR10835">
    <property type="entry name" value="SQUALENE MONOOXYGENASE"/>
    <property type="match status" value="1"/>
</dbReference>
<proteinExistence type="inferred from homology"/>
<dbReference type="InterPro" id="IPR040125">
    <property type="entry name" value="Squalene_monox"/>
</dbReference>
<keyword evidence="1" id="KW-0285">Flavoprotein</keyword>
<organism evidence="2 3">
    <name type="scientific">Artemisia annua</name>
    <name type="common">Sweet wormwood</name>
    <dbReference type="NCBI Taxonomy" id="35608"/>
    <lineage>
        <taxon>Eukaryota</taxon>
        <taxon>Viridiplantae</taxon>
        <taxon>Streptophyta</taxon>
        <taxon>Embryophyta</taxon>
        <taxon>Tracheophyta</taxon>
        <taxon>Spermatophyta</taxon>
        <taxon>Magnoliopsida</taxon>
        <taxon>eudicotyledons</taxon>
        <taxon>Gunneridae</taxon>
        <taxon>Pentapetalae</taxon>
        <taxon>asterids</taxon>
        <taxon>campanulids</taxon>
        <taxon>Asterales</taxon>
        <taxon>Asteraceae</taxon>
        <taxon>Asteroideae</taxon>
        <taxon>Anthemideae</taxon>
        <taxon>Artemisiinae</taxon>
        <taxon>Artemisia</taxon>
    </lineage>
</organism>
<comment type="catalytic activity">
    <reaction evidence="1">
        <text>squalene + reduced [NADPH--hemoprotein reductase] + O2 = (S)-2,3-epoxysqualene + oxidized [NADPH--hemoprotein reductase] + H2O + H(+)</text>
        <dbReference type="Rhea" id="RHEA:25282"/>
        <dbReference type="Rhea" id="RHEA-COMP:11964"/>
        <dbReference type="Rhea" id="RHEA-COMP:11965"/>
        <dbReference type="ChEBI" id="CHEBI:15377"/>
        <dbReference type="ChEBI" id="CHEBI:15378"/>
        <dbReference type="ChEBI" id="CHEBI:15379"/>
        <dbReference type="ChEBI" id="CHEBI:15440"/>
        <dbReference type="ChEBI" id="CHEBI:15441"/>
        <dbReference type="ChEBI" id="CHEBI:57618"/>
        <dbReference type="ChEBI" id="CHEBI:58210"/>
        <dbReference type="EC" id="1.14.14.17"/>
    </reaction>
</comment>
<keyword evidence="1" id="KW-0560">Oxidoreductase</keyword>
<protein>
    <recommendedName>
        <fullName evidence="1">Squalene monooxygenase</fullName>
        <ecNumber evidence="1">1.14.14.17</ecNumber>
    </recommendedName>
</protein>
<dbReference type="GO" id="GO:0016020">
    <property type="term" value="C:membrane"/>
    <property type="evidence" value="ECO:0007669"/>
    <property type="project" value="UniProtKB-SubCell"/>
</dbReference>
<dbReference type="PANTHER" id="PTHR10835:SF30">
    <property type="entry name" value="SQUALENE MONOOXYGENASE"/>
    <property type="match status" value="1"/>
</dbReference>
<comment type="function">
    <text evidence="1">Catalyzes the stereospecific oxidation of squalene to (S)-2,3-epoxysqualene, and is considered to be a rate-limiting enzyme in steroid biosynthesis.</text>
</comment>
<reference evidence="2 3" key="1">
    <citation type="journal article" date="2018" name="Mol. Plant">
        <title>The genome of Artemisia annua provides insight into the evolution of Asteraceae family and artemisinin biosynthesis.</title>
        <authorList>
            <person name="Shen Q."/>
            <person name="Zhang L."/>
            <person name="Liao Z."/>
            <person name="Wang S."/>
            <person name="Yan T."/>
            <person name="Shi P."/>
            <person name="Liu M."/>
            <person name="Fu X."/>
            <person name="Pan Q."/>
            <person name="Wang Y."/>
            <person name="Lv Z."/>
            <person name="Lu X."/>
            <person name="Zhang F."/>
            <person name="Jiang W."/>
            <person name="Ma Y."/>
            <person name="Chen M."/>
            <person name="Hao X."/>
            <person name="Li L."/>
            <person name="Tang Y."/>
            <person name="Lv G."/>
            <person name="Zhou Y."/>
            <person name="Sun X."/>
            <person name="Brodelius P.E."/>
            <person name="Rose J.K.C."/>
            <person name="Tang K."/>
        </authorList>
    </citation>
    <scope>NUCLEOTIDE SEQUENCE [LARGE SCALE GENOMIC DNA]</scope>
    <source>
        <strain evidence="3">cv. Huhao1</strain>
        <tissue evidence="2">Leaf</tissue>
    </source>
</reference>